<feature type="transmembrane region" description="Helical" evidence="2">
    <location>
        <begin position="30"/>
        <end position="51"/>
    </location>
</feature>
<keyword evidence="2" id="KW-0472">Membrane</keyword>
<feature type="region of interest" description="Disordered" evidence="1">
    <location>
        <begin position="56"/>
        <end position="79"/>
    </location>
</feature>
<accession>A0A9X3UIP4</accession>
<evidence type="ECO:0000256" key="3">
    <source>
        <dbReference type="SAM" id="SignalP"/>
    </source>
</evidence>
<evidence type="ECO:0000256" key="1">
    <source>
        <dbReference type="SAM" id="MobiDB-lite"/>
    </source>
</evidence>
<dbReference type="RefSeq" id="WP_267990630.1">
    <property type="nucleotide sequence ID" value="NZ_JAPJZI010000001.1"/>
</dbReference>
<keyword evidence="2" id="KW-1133">Transmembrane helix</keyword>
<sequence>MTRMILFSIVSVFLPSSAYAHMGHVGEVAGHSHWVGIAAVLGAAALAVLVAKAAKRKQRADDETKAEEETEEQTEGGAA</sequence>
<feature type="chain" id="PRO_5040815027" evidence="3">
    <location>
        <begin position="21"/>
        <end position="79"/>
    </location>
</feature>
<comment type="caution">
    <text evidence="4">The sequence shown here is derived from an EMBL/GenBank/DDBJ whole genome shotgun (WGS) entry which is preliminary data.</text>
</comment>
<protein>
    <submittedName>
        <fullName evidence="4">Uncharacterized protein</fullName>
    </submittedName>
</protein>
<keyword evidence="2" id="KW-0812">Transmembrane</keyword>
<name>A0A9X3UIP4_9HYPH</name>
<reference evidence="4" key="1">
    <citation type="submission" date="2022-11" db="EMBL/GenBank/DDBJ databases">
        <title>Draft genome sequence of Hoeflea poritis E7-10 and Hoeflea prorocentri PM5-8, separated from scleractinian coral Porites lutea and marine dinoflagellate.</title>
        <authorList>
            <person name="Zhang G."/>
            <person name="Wei Q."/>
            <person name="Cai L."/>
        </authorList>
    </citation>
    <scope>NUCLEOTIDE SEQUENCE</scope>
    <source>
        <strain evidence="4">PM5-8</strain>
    </source>
</reference>
<feature type="compositionally biased region" description="Acidic residues" evidence="1">
    <location>
        <begin position="64"/>
        <end position="79"/>
    </location>
</feature>
<evidence type="ECO:0000313" key="5">
    <source>
        <dbReference type="Proteomes" id="UP001151234"/>
    </source>
</evidence>
<evidence type="ECO:0000313" key="4">
    <source>
        <dbReference type="EMBL" id="MDA5399184.1"/>
    </source>
</evidence>
<dbReference type="InterPro" id="IPR046619">
    <property type="entry name" value="DUF6732"/>
</dbReference>
<dbReference type="EMBL" id="JAPJZI010000001">
    <property type="protein sequence ID" value="MDA5399184.1"/>
    <property type="molecule type" value="Genomic_DNA"/>
</dbReference>
<proteinExistence type="predicted"/>
<keyword evidence="3" id="KW-0732">Signal</keyword>
<gene>
    <name evidence="4" type="ORF">OQ273_11420</name>
</gene>
<dbReference type="Proteomes" id="UP001151234">
    <property type="component" value="Unassembled WGS sequence"/>
</dbReference>
<dbReference type="Pfam" id="PF20506">
    <property type="entry name" value="DUF6732"/>
    <property type="match status" value="1"/>
</dbReference>
<evidence type="ECO:0000256" key="2">
    <source>
        <dbReference type="SAM" id="Phobius"/>
    </source>
</evidence>
<organism evidence="4 5">
    <name type="scientific">Hoeflea prorocentri</name>
    <dbReference type="NCBI Taxonomy" id="1922333"/>
    <lineage>
        <taxon>Bacteria</taxon>
        <taxon>Pseudomonadati</taxon>
        <taxon>Pseudomonadota</taxon>
        <taxon>Alphaproteobacteria</taxon>
        <taxon>Hyphomicrobiales</taxon>
        <taxon>Rhizobiaceae</taxon>
        <taxon>Hoeflea</taxon>
    </lineage>
</organism>
<feature type="signal peptide" evidence="3">
    <location>
        <begin position="1"/>
        <end position="20"/>
    </location>
</feature>
<keyword evidence="5" id="KW-1185">Reference proteome</keyword>
<dbReference type="AlphaFoldDB" id="A0A9X3UIP4"/>